<dbReference type="Pfam" id="PF01757">
    <property type="entry name" value="Acyl_transf_3"/>
    <property type="match status" value="1"/>
</dbReference>
<protein>
    <recommendedName>
        <fullName evidence="6">Acyltransferase</fullName>
    </recommendedName>
</protein>
<evidence type="ECO:0000313" key="4">
    <source>
        <dbReference type="EMBL" id="UUO63809.1"/>
    </source>
</evidence>
<evidence type="ECO:0000313" key="5">
    <source>
        <dbReference type="Proteomes" id="UP001058872"/>
    </source>
</evidence>
<feature type="transmembrane region" description="Helical" evidence="1">
    <location>
        <begin position="52"/>
        <end position="72"/>
    </location>
</feature>
<dbReference type="GO" id="GO:0016020">
    <property type="term" value="C:membrane"/>
    <property type="evidence" value="ECO:0007669"/>
    <property type="project" value="TreeGrafter"/>
</dbReference>
<sequence length="652" mass="71430">MFRKLEAGPRSLDGGALYSNERWRSDIDGLRALAVLPVVIFHIGQSFLRGGFVGVDVFFVISGYLISGNILSRMEKGNFRVASFYEHRVRRLFPAYAVVLGVVLLLSCLMDFPPVARETSRVILSALASVTNFYFWATTDYFALPAEQISLLHTWSLSVEEQFYIAFPALIILIGRTKGRWLSAIVMATFAVSLSISAVGVLVKPAATFYLLPTRAWELLLGTLLALRVVPSFDDRRLASAAAIVGIFMIVSSAFFFTPLTPFPGLTALLPCLGAALVIHSGESHATAVSRCLSFAPVRFVGLISYSLYLWHWPILVFHRQDLLPSFGSKLTDRMVVFGLALCCGALSWLLVELPTRNQRLVPKRLLLGSTICIACVLAAGATVVLVTDGLPQRFSPAAAAMSEWLDYDPKSQFREGRCFLSATDSLSAFDAVGCLQNKLDKPTDLLLGDSHAAHLAYGFRRVFGEASVVQLTGVQCPPLIVPQPVMSRACADLIQLARKTVKEDGSIKRVWLSAAWNRSSVGKTNGWNESWLLDLKRTVAAFETSGVEVIILGPSPEYSAPLPKLLAEGLEKGDSLWAQRALAISPFELDSLMAEYARSNGLRYLSLIGEMCHERQCIEYAQPGTPIYFDSSHLLAEGALLIASKLAKHVD</sequence>
<dbReference type="Pfam" id="PF19040">
    <property type="entry name" value="SGNH"/>
    <property type="match status" value="1"/>
</dbReference>
<dbReference type="PANTHER" id="PTHR23028:SF53">
    <property type="entry name" value="ACYL_TRANSF_3 DOMAIN-CONTAINING PROTEIN"/>
    <property type="match status" value="1"/>
</dbReference>
<keyword evidence="1" id="KW-0472">Membrane</keyword>
<feature type="domain" description="SGNH" evidence="3">
    <location>
        <begin position="434"/>
        <end position="648"/>
    </location>
</feature>
<reference evidence="4" key="1">
    <citation type="submission" date="2018-04" db="EMBL/GenBank/DDBJ databases">
        <title>Genomes of Endosymbiotic and Endophytic Bradyrhizobium Publication status.</title>
        <authorList>
            <person name="Guha S."/>
            <person name="Jorrin B."/>
            <person name="Sarkar M."/>
            <person name="Poole P.S."/>
            <person name="DasGupta M."/>
        </authorList>
    </citation>
    <scope>NUCLEOTIDE SEQUENCE</scope>
    <source>
        <strain evidence="4">WBOS16</strain>
    </source>
</reference>
<name>A0AAE9SR75_9BRAD</name>
<keyword evidence="1" id="KW-0812">Transmembrane</keyword>
<evidence type="ECO:0000256" key="1">
    <source>
        <dbReference type="SAM" id="Phobius"/>
    </source>
</evidence>
<feature type="transmembrane region" description="Helical" evidence="1">
    <location>
        <begin position="263"/>
        <end position="280"/>
    </location>
</feature>
<feature type="domain" description="Acyltransferase 3" evidence="2">
    <location>
        <begin position="26"/>
        <end position="351"/>
    </location>
</feature>
<evidence type="ECO:0000259" key="2">
    <source>
        <dbReference type="Pfam" id="PF01757"/>
    </source>
</evidence>
<feature type="transmembrane region" description="Helical" evidence="1">
    <location>
        <begin position="366"/>
        <end position="387"/>
    </location>
</feature>
<feature type="transmembrane region" description="Helical" evidence="1">
    <location>
        <begin position="239"/>
        <end position="257"/>
    </location>
</feature>
<feature type="transmembrane region" description="Helical" evidence="1">
    <location>
        <begin position="335"/>
        <end position="354"/>
    </location>
</feature>
<dbReference type="InterPro" id="IPR043968">
    <property type="entry name" value="SGNH"/>
</dbReference>
<dbReference type="GO" id="GO:0016747">
    <property type="term" value="F:acyltransferase activity, transferring groups other than amino-acyl groups"/>
    <property type="evidence" value="ECO:0007669"/>
    <property type="project" value="InterPro"/>
</dbReference>
<accession>A0AAE9SR75</accession>
<proteinExistence type="predicted"/>
<organism evidence="4 5">
    <name type="scientific">Bradyrhizobium betae</name>
    <dbReference type="NCBI Taxonomy" id="244734"/>
    <lineage>
        <taxon>Bacteria</taxon>
        <taxon>Pseudomonadati</taxon>
        <taxon>Pseudomonadota</taxon>
        <taxon>Alphaproteobacteria</taxon>
        <taxon>Hyphomicrobiales</taxon>
        <taxon>Nitrobacteraceae</taxon>
        <taxon>Bradyrhizobium</taxon>
    </lineage>
</organism>
<evidence type="ECO:0008006" key="6">
    <source>
        <dbReference type="Google" id="ProtNLM"/>
    </source>
</evidence>
<dbReference type="InterPro" id="IPR050879">
    <property type="entry name" value="Acyltransferase_3"/>
</dbReference>
<dbReference type="GO" id="GO:0009103">
    <property type="term" value="P:lipopolysaccharide biosynthetic process"/>
    <property type="evidence" value="ECO:0007669"/>
    <property type="project" value="TreeGrafter"/>
</dbReference>
<feature type="transmembrane region" description="Helical" evidence="1">
    <location>
        <begin position="155"/>
        <end position="174"/>
    </location>
</feature>
<dbReference type="Proteomes" id="UP001058872">
    <property type="component" value="Chromosome"/>
</dbReference>
<feature type="transmembrane region" description="Helical" evidence="1">
    <location>
        <begin position="92"/>
        <end position="110"/>
    </location>
</feature>
<dbReference type="AlphaFoldDB" id="A0AAE9SR75"/>
<dbReference type="RefSeq" id="WP_257177985.1">
    <property type="nucleotide sequence ID" value="NZ_CP028989.1"/>
</dbReference>
<keyword evidence="1" id="KW-1133">Transmembrane helix</keyword>
<feature type="transmembrane region" description="Helical" evidence="1">
    <location>
        <begin position="209"/>
        <end position="227"/>
    </location>
</feature>
<dbReference type="PANTHER" id="PTHR23028">
    <property type="entry name" value="ACETYLTRANSFERASE"/>
    <property type="match status" value="1"/>
</dbReference>
<evidence type="ECO:0000259" key="3">
    <source>
        <dbReference type="Pfam" id="PF19040"/>
    </source>
</evidence>
<feature type="transmembrane region" description="Helical" evidence="1">
    <location>
        <begin position="181"/>
        <end position="203"/>
    </location>
</feature>
<feature type="transmembrane region" description="Helical" evidence="1">
    <location>
        <begin position="292"/>
        <end position="315"/>
    </location>
</feature>
<dbReference type="InterPro" id="IPR002656">
    <property type="entry name" value="Acyl_transf_3_dom"/>
</dbReference>
<gene>
    <name evidence="4" type="ORF">DCM83_00255</name>
</gene>
<dbReference type="EMBL" id="CP028989">
    <property type="protein sequence ID" value="UUO63809.1"/>
    <property type="molecule type" value="Genomic_DNA"/>
</dbReference>